<keyword evidence="4 7" id="KW-0812">Transmembrane</keyword>
<keyword evidence="5 7" id="KW-1133">Transmembrane helix</keyword>
<evidence type="ECO:0000256" key="7">
    <source>
        <dbReference type="RuleBase" id="RU363032"/>
    </source>
</evidence>
<keyword evidence="2 7" id="KW-0813">Transport</keyword>
<dbReference type="Pfam" id="PF00528">
    <property type="entry name" value="BPD_transp_1"/>
    <property type="match status" value="1"/>
</dbReference>
<feature type="transmembrane region" description="Helical" evidence="7">
    <location>
        <begin position="129"/>
        <end position="150"/>
    </location>
</feature>
<evidence type="ECO:0000256" key="5">
    <source>
        <dbReference type="ARBA" id="ARBA00022989"/>
    </source>
</evidence>
<protein>
    <submittedName>
        <fullName evidence="9">Carbohydrate ABC transporter permease</fullName>
    </submittedName>
</protein>
<reference evidence="9" key="1">
    <citation type="submission" date="2021-01" db="EMBL/GenBank/DDBJ databases">
        <title>Lacisediminihabitans sp. nov. strain G11-30, isolated from Antarctic Soil.</title>
        <authorList>
            <person name="Li J."/>
        </authorList>
    </citation>
    <scope>NUCLEOTIDE SEQUENCE</scope>
    <source>
        <strain evidence="9">G11-30</strain>
    </source>
</reference>
<dbReference type="PANTHER" id="PTHR43744:SF3">
    <property type="entry name" value="LACTOSE TRANSPORT SYSTEM PERMEASE PROTEIN LACG"/>
    <property type="match status" value="1"/>
</dbReference>
<evidence type="ECO:0000256" key="4">
    <source>
        <dbReference type="ARBA" id="ARBA00022692"/>
    </source>
</evidence>
<dbReference type="Gene3D" id="1.10.3720.10">
    <property type="entry name" value="MetI-like"/>
    <property type="match status" value="1"/>
</dbReference>
<evidence type="ECO:0000256" key="3">
    <source>
        <dbReference type="ARBA" id="ARBA00022475"/>
    </source>
</evidence>
<dbReference type="PANTHER" id="PTHR43744">
    <property type="entry name" value="ABC TRANSPORTER PERMEASE PROTEIN MG189-RELATED-RELATED"/>
    <property type="match status" value="1"/>
</dbReference>
<keyword evidence="10" id="KW-1185">Reference proteome</keyword>
<dbReference type="RefSeq" id="WP_200554638.1">
    <property type="nucleotide sequence ID" value="NZ_JAEPES010000001.1"/>
</dbReference>
<dbReference type="GO" id="GO:0005886">
    <property type="term" value="C:plasma membrane"/>
    <property type="evidence" value="ECO:0007669"/>
    <property type="project" value="UniProtKB-SubCell"/>
</dbReference>
<evidence type="ECO:0000313" key="9">
    <source>
        <dbReference type="EMBL" id="MBK4346290.1"/>
    </source>
</evidence>
<feature type="transmembrane region" description="Helical" evidence="7">
    <location>
        <begin position="33"/>
        <end position="52"/>
    </location>
</feature>
<evidence type="ECO:0000313" key="10">
    <source>
        <dbReference type="Proteomes" id="UP000636458"/>
    </source>
</evidence>
<keyword evidence="6 7" id="KW-0472">Membrane</keyword>
<feature type="transmembrane region" description="Helical" evidence="7">
    <location>
        <begin position="96"/>
        <end position="117"/>
    </location>
</feature>
<name>A0A934W393_9MICO</name>
<evidence type="ECO:0000256" key="1">
    <source>
        <dbReference type="ARBA" id="ARBA00004651"/>
    </source>
</evidence>
<comment type="caution">
    <text evidence="9">The sequence shown here is derived from an EMBL/GenBank/DDBJ whole genome shotgun (WGS) entry which is preliminary data.</text>
</comment>
<dbReference type="EMBL" id="JAEPES010000001">
    <property type="protein sequence ID" value="MBK4346290.1"/>
    <property type="molecule type" value="Genomic_DNA"/>
</dbReference>
<dbReference type="AlphaFoldDB" id="A0A934W393"/>
<accession>A0A934W393</accession>
<feature type="transmembrane region" description="Helical" evidence="7">
    <location>
        <begin position="156"/>
        <end position="176"/>
    </location>
</feature>
<evidence type="ECO:0000259" key="8">
    <source>
        <dbReference type="PROSITE" id="PS50928"/>
    </source>
</evidence>
<dbReference type="InterPro" id="IPR035906">
    <property type="entry name" value="MetI-like_sf"/>
</dbReference>
<dbReference type="Proteomes" id="UP000636458">
    <property type="component" value="Unassembled WGS sequence"/>
</dbReference>
<dbReference type="InterPro" id="IPR000515">
    <property type="entry name" value="MetI-like"/>
</dbReference>
<feature type="transmembrane region" description="Helical" evidence="7">
    <location>
        <begin position="206"/>
        <end position="227"/>
    </location>
</feature>
<evidence type="ECO:0000256" key="6">
    <source>
        <dbReference type="ARBA" id="ARBA00023136"/>
    </source>
</evidence>
<dbReference type="CDD" id="cd06261">
    <property type="entry name" value="TM_PBP2"/>
    <property type="match status" value="1"/>
</dbReference>
<sequence>MTAEATSTRVRRRRGYETKDGYRLRGPELAVRYLLLLLVLAITVGPFVWQFLTSIKGVGDNLYAIPPIWLPKHATGENYARVTSIVPVLSFVGNSLIVAVSNVAINVIGSALAGYALARLRFRGRSLALSVFVGALLIPGEASIIALLQIMNSVHLTNTLVAVVLPGCIGALNVLLMRNAFLAIPHEIDEAAALDGANAWRRLWNIAMPAVTGTLAVVGLMSFIGSWDDFLWPLLVLTDTDKYTLTIGLNYLQSTFAGDPRVVAAGTIIAVVPLIILFIALQRQFFKGVGEGAVKG</sequence>
<evidence type="ECO:0000256" key="2">
    <source>
        <dbReference type="ARBA" id="ARBA00022448"/>
    </source>
</evidence>
<proteinExistence type="inferred from homology"/>
<comment type="subcellular location">
    <subcellularLocation>
        <location evidence="1 7">Cell membrane</location>
        <topology evidence="1 7">Multi-pass membrane protein</topology>
    </subcellularLocation>
</comment>
<comment type="similarity">
    <text evidence="7">Belongs to the binding-protein-dependent transport system permease family.</text>
</comment>
<gene>
    <name evidence="9" type="ORF">IV501_01465</name>
</gene>
<dbReference type="GO" id="GO:0055085">
    <property type="term" value="P:transmembrane transport"/>
    <property type="evidence" value="ECO:0007669"/>
    <property type="project" value="InterPro"/>
</dbReference>
<keyword evidence="3" id="KW-1003">Cell membrane</keyword>
<organism evidence="9 10">
    <name type="scientific">Lacisediminihabitans changchengi</name>
    <dbReference type="NCBI Taxonomy" id="2787634"/>
    <lineage>
        <taxon>Bacteria</taxon>
        <taxon>Bacillati</taxon>
        <taxon>Actinomycetota</taxon>
        <taxon>Actinomycetes</taxon>
        <taxon>Micrococcales</taxon>
        <taxon>Microbacteriaceae</taxon>
        <taxon>Lacisediminihabitans</taxon>
    </lineage>
</organism>
<dbReference type="PROSITE" id="PS50928">
    <property type="entry name" value="ABC_TM1"/>
    <property type="match status" value="1"/>
</dbReference>
<feature type="domain" description="ABC transmembrane type-1" evidence="8">
    <location>
        <begin position="92"/>
        <end position="280"/>
    </location>
</feature>
<dbReference type="SUPFAM" id="SSF161098">
    <property type="entry name" value="MetI-like"/>
    <property type="match status" value="1"/>
</dbReference>
<feature type="transmembrane region" description="Helical" evidence="7">
    <location>
        <begin position="262"/>
        <end position="281"/>
    </location>
</feature>